<dbReference type="Proteomes" id="UP000441585">
    <property type="component" value="Unassembled WGS sequence"/>
</dbReference>
<organism evidence="1 2">
    <name type="scientific">Metabacillus idriensis</name>
    <dbReference type="NCBI Taxonomy" id="324768"/>
    <lineage>
        <taxon>Bacteria</taxon>
        <taxon>Bacillati</taxon>
        <taxon>Bacillota</taxon>
        <taxon>Bacilli</taxon>
        <taxon>Bacillales</taxon>
        <taxon>Bacillaceae</taxon>
        <taxon>Metabacillus</taxon>
    </lineage>
</organism>
<protein>
    <submittedName>
        <fullName evidence="1">Uncharacterized protein</fullName>
    </submittedName>
</protein>
<dbReference type="EMBL" id="WKKF01000002">
    <property type="protein sequence ID" value="MRX54817.1"/>
    <property type="molecule type" value="Genomic_DNA"/>
</dbReference>
<dbReference type="RefSeq" id="WP_154318772.1">
    <property type="nucleotide sequence ID" value="NZ_CAJGAA010000002.1"/>
</dbReference>
<dbReference type="AlphaFoldDB" id="A0A6I2MBY4"/>
<evidence type="ECO:0000313" key="2">
    <source>
        <dbReference type="Proteomes" id="UP000441585"/>
    </source>
</evidence>
<reference evidence="1 2" key="1">
    <citation type="submission" date="2019-11" db="EMBL/GenBank/DDBJ databases">
        <title>Bacillus idriensis genome.</title>
        <authorList>
            <person name="Konopka E.N."/>
            <person name="Newman J.D."/>
        </authorList>
    </citation>
    <scope>NUCLEOTIDE SEQUENCE [LARGE SCALE GENOMIC DNA]</scope>
    <source>
        <strain evidence="1 2">DSM 19097</strain>
    </source>
</reference>
<keyword evidence="2" id="KW-1185">Reference proteome</keyword>
<accession>A0A6I2MBY4</accession>
<sequence length="70" mass="8449">MTIFILTIIGVILYAFTEWAKHEMEQERKARVEYVKQKQNAKVDFCAECYFQKTVEYSEEENLWICDSCR</sequence>
<name>A0A6I2MBY4_9BACI</name>
<gene>
    <name evidence="1" type="ORF">GJU41_12615</name>
</gene>
<evidence type="ECO:0000313" key="1">
    <source>
        <dbReference type="EMBL" id="MRX54817.1"/>
    </source>
</evidence>
<comment type="caution">
    <text evidence="1">The sequence shown here is derived from an EMBL/GenBank/DDBJ whole genome shotgun (WGS) entry which is preliminary data.</text>
</comment>
<proteinExistence type="predicted"/>